<evidence type="ECO:0000313" key="2">
    <source>
        <dbReference type="Proteomes" id="UP000192847"/>
    </source>
</evidence>
<protein>
    <submittedName>
        <fullName evidence="1">Uncharacterized protein</fullName>
    </submittedName>
</protein>
<gene>
    <name evidence="1" type="ORF">BST46_27650</name>
</gene>
<organism evidence="1 2">
    <name type="scientific">Mycobacterium timonense</name>
    <dbReference type="NCBI Taxonomy" id="701043"/>
    <lineage>
        <taxon>Bacteria</taxon>
        <taxon>Bacillati</taxon>
        <taxon>Actinomycetota</taxon>
        <taxon>Actinomycetes</taxon>
        <taxon>Mycobacteriales</taxon>
        <taxon>Mycobacteriaceae</taxon>
        <taxon>Mycobacterium</taxon>
        <taxon>Mycobacterium avium complex (MAC)</taxon>
    </lineage>
</organism>
<sequence length="93" mass="9379">MKMTVKQGMWACGVDDGLETAAVFLAGGEVFGGPAGRAIQTGYRDAGGTVVSDNDVDGPAPYCPSRVLGAEFFFGPPVAALSSPPAVHGMCTA</sequence>
<dbReference type="EMBL" id="MVIL01000405">
    <property type="protein sequence ID" value="ORB76877.1"/>
    <property type="molecule type" value="Genomic_DNA"/>
</dbReference>
<keyword evidence="2" id="KW-1185">Reference proteome</keyword>
<accession>A0ABX3TDL4</accession>
<proteinExistence type="predicted"/>
<dbReference type="Proteomes" id="UP000192847">
    <property type="component" value="Unassembled WGS sequence"/>
</dbReference>
<reference evidence="1 2" key="1">
    <citation type="submission" date="2017-02" db="EMBL/GenBank/DDBJ databases">
        <title>The new phylogeny of genus Mycobacterium.</title>
        <authorList>
            <person name="Tortoli E."/>
            <person name="Trovato A."/>
            <person name="Cirillo D.M."/>
        </authorList>
    </citation>
    <scope>NUCLEOTIDE SEQUENCE [LARGE SCALE GENOMIC DNA]</scope>
    <source>
        <strain evidence="1 2">CCUG 56329</strain>
    </source>
</reference>
<evidence type="ECO:0000313" key="1">
    <source>
        <dbReference type="EMBL" id="ORB76877.1"/>
    </source>
</evidence>
<name>A0ABX3TDL4_9MYCO</name>
<comment type="caution">
    <text evidence="1">The sequence shown here is derived from an EMBL/GenBank/DDBJ whole genome shotgun (WGS) entry which is preliminary data.</text>
</comment>